<feature type="domain" description="AB hydrolase-1" evidence="1">
    <location>
        <begin position="25"/>
        <end position="251"/>
    </location>
</feature>
<dbReference type="EMBL" id="JAAXKY010000012">
    <property type="protein sequence ID" value="NMH76703.1"/>
    <property type="molecule type" value="Genomic_DNA"/>
</dbReference>
<keyword evidence="3" id="KW-1185">Reference proteome</keyword>
<sequence length="281" mass="29736">MAAGYVDTNGVTLWYEELGRPDGTPVLLVMGGGASVLWWPRELIEGLVGAGYRVVRFDNRDVGLSTHIDWASAPYGIGDMASDAVGVLDALGIAAAHLVGVSVGGMVVQVAALEHPDRVRSLTLISSTPGPDPRLSPGDGSVFAGLDRPVETDEDLADLEVDFCRAVAGSRFAFDERYYREIAVADHARGTNPAANAPSASSRIDDLARIQVPTLVVHGTEDPIYPYDHAEVLAEGIPAATLVTWDGVGHEQPPQLVPELTRLITGHVHAAGRGDPSGYRC</sequence>
<keyword evidence="2" id="KW-0378">Hydrolase</keyword>
<dbReference type="PRINTS" id="PR00111">
    <property type="entry name" value="ABHYDROLASE"/>
</dbReference>
<gene>
    <name evidence="2" type="ORF">HF577_06260</name>
</gene>
<dbReference type="SUPFAM" id="SSF53474">
    <property type="entry name" value="alpha/beta-Hydrolases"/>
    <property type="match status" value="1"/>
</dbReference>
<dbReference type="Gene3D" id="3.40.50.1820">
    <property type="entry name" value="alpha/beta hydrolase"/>
    <property type="match status" value="1"/>
</dbReference>
<evidence type="ECO:0000259" key="1">
    <source>
        <dbReference type="Pfam" id="PF00561"/>
    </source>
</evidence>
<dbReference type="Pfam" id="PF00561">
    <property type="entry name" value="Abhydrolase_1"/>
    <property type="match status" value="1"/>
</dbReference>
<dbReference type="RefSeq" id="WP_169394782.1">
    <property type="nucleotide sequence ID" value="NZ_BAAAJH010000009.1"/>
</dbReference>
<comment type="caution">
    <text evidence="2">The sequence shown here is derived from an EMBL/GenBank/DDBJ whole genome shotgun (WGS) entry which is preliminary data.</text>
</comment>
<proteinExistence type="predicted"/>
<protein>
    <submittedName>
        <fullName evidence="2">Alpha/beta hydrolase</fullName>
    </submittedName>
</protein>
<evidence type="ECO:0000313" key="2">
    <source>
        <dbReference type="EMBL" id="NMH76703.1"/>
    </source>
</evidence>
<accession>A0ABX1RBV9</accession>
<dbReference type="PANTHER" id="PTHR43433:SF5">
    <property type="entry name" value="AB HYDROLASE-1 DOMAIN-CONTAINING PROTEIN"/>
    <property type="match status" value="1"/>
</dbReference>
<dbReference type="Proteomes" id="UP001296706">
    <property type="component" value="Unassembled WGS sequence"/>
</dbReference>
<dbReference type="InterPro" id="IPR000073">
    <property type="entry name" value="AB_hydrolase_1"/>
</dbReference>
<dbReference type="GO" id="GO:0016787">
    <property type="term" value="F:hydrolase activity"/>
    <property type="evidence" value="ECO:0007669"/>
    <property type="project" value="UniProtKB-KW"/>
</dbReference>
<dbReference type="PANTHER" id="PTHR43433">
    <property type="entry name" value="HYDROLASE, ALPHA/BETA FOLD FAMILY PROTEIN"/>
    <property type="match status" value="1"/>
</dbReference>
<name>A0ABX1RBV9_9PSEU</name>
<organism evidence="2 3">
    <name type="scientific">Pseudonocardia xinjiangensis</name>
    <dbReference type="NCBI Taxonomy" id="75289"/>
    <lineage>
        <taxon>Bacteria</taxon>
        <taxon>Bacillati</taxon>
        <taxon>Actinomycetota</taxon>
        <taxon>Actinomycetes</taxon>
        <taxon>Pseudonocardiales</taxon>
        <taxon>Pseudonocardiaceae</taxon>
        <taxon>Pseudonocardia</taxon>
    </lineage>
</organism>
<dbReference type="InterPro" id="IPR050471">
    <property type="entry name" value="AB_hydrolase"/>
</dbReference>
<evidence type="ECO:0000313" key="3">
    <source>
        <dbReference type="Proteomes" id="UP001296706"/>
    </source>
</evidence>
<dbReference type="InterPro" id="IPR029058">
    <property type="entry name" value="AB_hydrolase_fold"/>
</dbReference>
<reference evidence="2 3" key="1">
    <citation type="submission" date="2020-04" db="EMBL/GenBank/DDBJ databases">
        <authorList>
            <person name="Klaysubun C."/>
            <person name="Duangmal K."/>
            <person name="Lipun K."/>
        </authorList>
    </citation>
    <scope>NUCLEOTIDE SEQUENCE [LARGE SCALE GENOMIC DNA]</scope>
    <source>
        <strain evidence="2 3">JCM 11839</strain>
    </source>
</reference>